<accession>U5MQ93</accession>
<dbReference type="PATRIC" id="fig|1345695.3.peg.1728"/>
<dbReference type="AlphaFoldDB" id="U5MQ93"/>
<evidence type="ECO:0000313" key="2">
    <source>
        <dbReference type="Proteomes" id="UP000017118"/>
    </source>
</evidence>
<proteinExistence type="predicted"/>
<dbReference type="RefSeq" id="WP_022745421.1">
    <property type="nucleotide sequence ID" value="NC_022571.1"/>
</dbReference>
<dbReference type="HOGENOM" id="CLU_210177_0_0_9"/>
<dbReference type="KEGG" id="csb:CLSA_c17660"/>
<reference evidence="1 2" key="1">
    <citation type="journal article" date="2013" name="Genome Announc.">
        <title>Complete Genome Sequence of the Solvent Producer Clostridium saccharobutylicum NCP262 (DSM 13864).</title>
        <authorList>
            <person name="Poehlein A."/>
            <person name="Hartwich K."/>
            <person name="Krabben P."/>
            <person name="Ehrenreich A."/>
            <person name="Liebl W."/>
            <person name="Durre P."/>
            <person name="Gottschalk G."/>
            <person name="Daniel R."/>
        </authorList>
    </citation>
    <scope>NUCLEOTIDE SEQUENCE [LARGE SCALE GENOMIC DNA]</scope>
    <source>
        <strain evidence="1">DSM 13864</strain>
    </source>
</reference>
<gene>
    <name evidence="1" type="ORF">CLSA_c17660</name>
</gene>
<organism evidence="1 2">
    <name type="scientific">Clostridium saccharobutylicum DSM 13864</name>
    <dbReference type="NCBI Taxonomy" id="1345695"/>
    <lineage>
        <taxon>Bacteria</taxon>
        <taxon>Bacillati</taxon>
        <taxon>Bacillota</taxon>
        <taxon>Clostridia</taxon>
        <taxon>Eubacteriales</taxon>
        <taxon>Clostridiaceae</taxon>
        <taxon>Clostridium</taxon>
    </lineage>
</organism>
<sequence>MSVVISSVEVVPFLLVLNLLKEYVGMSTASAVRNPQSNYLAIKKKNTASFGKLPHKFKS</sequence>
<evidence type="ECO:0000313" key="1">
    <source>
        <dbReference type="EMBL" id="AGX42760.1"/>
    </source>
</evidence>
<dbReference type="OrthoDB" id="9959875at2"/>
<name>U5MQ93_CLOSA</name>
<dbReference type="Proteomes" id="UP000017118">
    <property type="component" value="Chromosome"/>
</dbReference>
<keyword evidence="2" id="KW-1185">Reference proteome</keyword>
<dbReference type="EMBL" id="CP006721">
    <property type="protein sequence ID" value="AGX42760.1"/>
    <property type="molecule type" value="Genomic_DNA"/>
</dbReference>
<dbReference type="GeneID" id="55476987"/>
<protein>
    <submittedName>
        <fullName evidence="1">Uncharacterized protein</fullName>
    </submittedName>
</protein>